<evidence type="ECO:0000313" key="8">
    <source>
        <dbReference type="Proteomes" id="UP000049979"/>
    </source>
</evidence>
<organism evidence="5 8">
    <name type="scientific">Roseburia faecis</name>
    <dbReference type="NCBI Taxonomy" id="301302"/>
    <lineage>
        <taxon>Bacteria</taxon>
        <taxon>Bacillati</taxon>
        <taxon>Bacillota</taxon>
        <taxon>Clostridia</taxon>
        <taxon>Lachnospirales</taxon>
        <taxon>Lachnospiraceae</taxon>
        <taxon>Roseburia</taxon>
    </lineage>
</organism>
<dbReference type="STRING" id="301302.ERS852420_02108"/>
<dbReference type="GO" id="GO:0006094">
    <property type="term" value="P:gluconeogenesis"/>
    <property type="evidence" value="ECO:0007669"/>
    <property type="project" value="UniProtKB-UniRule"/>
</dbReference>
<dbReference type="Pfam" id="PF06874">
    <property type="entry name" value="FBPase_2"/>
    <property type="match status" value="1"/>
</dbReference>
<evidence type="ECO:0000313" key="5">
    <source>
        <dbReference type="EMBL" id="CRL40369.1"/>
    </source>
</evidence>
<evidence type="ECO:0000256" key="1">
    <source>
        <dbReference type="ARBA" id="ARBA00022801"/>
    </source>
</evidence>
<dbReference type="Proteomes" id="UP000049979">
    <property type="component" value="Unassembled WGS sequence"/>
</dbReference>
<dbReference type="EC" id="3.1.3.11" evidence="4"/>
<protein>
    <recommendedName>
        <fullName evidence="4">Fructose-1,6-bisphosphatase class 3</fullName>
        <shortName evidence="4">FBPase class 3</shortName>
        <ecNumber evidence="4">3.1.3.11</ecNumber>
    </recommendedName>
    <alternativeName>
        <fullName evidence="4">D-fructose-1,6-bisphosphate 1-phosphohydrolase class 3</fullName>
    </alternativeName>
</protein>
<comment type="pathway">
    <text evidence="4">Carbohydrate biosynthesis; gluconeogenesis.</text>
</comment>
<dbReference type="GO" id="GO:0042132">
    <property type="term" value="F:fructose 1,6-bisphosphate 1-phosphatase activity"/>
    <property type="evidence" value="ECO:0007669"/>
    <property type="project" value="UniProtKB-UniRule"/>
</dbReference>
<dbReference type="HAMAP" id="MF_01854">
    <property type="entry name" value="FBPase_class3"/>
    <property type="match status" value="1"/>
</dbReference>
<dbReference type="AlphaFoldDB" id="A0A0M6WT36"/>
<reference evidence="7 10" key="3">
    <citation type="journal article" date="2019" name="Nat. Med.">
        <title>A library of human gut bacterial isolates paired with longitudinal multiomics data enables mechanistic microbiome research.</title>
        <authorList>
            <person name="Poyet M."/>
            <person name="Groussin M."/>
            <person name="Gibbons S.M."/>
            <person name="Avila-Pacheco J."/>
            <person name="Jiang X."/>
            <person name="Kearney S.M."/>
            <person name="Perrotta A.R."/>
            <person name="Berdy B."/>
            <person name="Zhao S."/>
            <person name="Lieberman T.D."/>
            <person name="Swanson P.K."/>
            <person name="Smith M."/>
            <person name="Roesemann S."/>
            <person name="Alexander J.E."/>
            <person name="Rich S.A."/>
            <person name="Livny J."/>
            <person name="Vlamakis H."/>
            <person name="Clish C."/>
            <person name="Bullock K."/>
            <person name="Deik A."/>
            <person name="Scott J."/>
            <person name="Pierce K.A."/>
            <person name="Xavier R.J."/>
            <person name="Alm E.J."/>
        </authorList>
    </citation>
    <scope>NUCLEOTIDE SEQUENCE [LARGE SCALE GENOMIC DNA]</scope>
    <source>
        <strain evidence="7 10">BIOML-A1</strain>
    </source>
</reference>
<dbReference type="OrthoDB" id="9779903at2"/>
<dbReference type="EMBL" id="WNAL01000004">
    <property type="protein sequence ID" value="MTR80709.1"/>
    <property type="molecule type" value="Genomic_DNA"/>
</dbReference>
<dbReference type="RefSeq" id="WP_022046477.1">
    <property type="nucleotide sequence ID" value="NZ_CP173697.1"/>
</dbReference>
<keyword evidence="1 4" id="KW-0378">Hydrolase</keyword>
<reference evidence="5" key="1">
    <citation type="submission" date="2015-05" db="EMBL/GenBank/DDBJ databases">
        <authorList>
            <person name="Wang D.B."/>
            <person name="Wang M."/>
        </authorList>
    </citation>
    <scope>NUCLEOTIDE SEQUENCE [LARGE SCALE GENOMIC DNA]</scope>
    <source>
        <strain evidence="5">M72</strain>
    </source>
</reference>
<evidence type="ECO:0000256" key="2">
    <source>
        <dbReference type="ARBA" id="ARBA00023211"/>
    </source>
</evidence>
<evidence type="ECO:0000313" key="6">
    <source>
        <dbReference type="EMBL" id="CUN00810.1"/>
    </source>
</evidence>
<accession>A0A0M6WT36</accession>
<comment type="similarity">
    <text evidence="4">Belongs to the FBPase class 3 family.</text>
</comment>
<dbReference type="PIRSF" id="PIRSF000906">
    <property type="entry name" value="FBPtase_Bacill"/>
    <property type="match status" value="1"/>
</dbReference>
<dbReference type="SUPFAM" id="SSF56300">
    <property type="entry name" value="Metallo-dependent phosphatases"/>
    <property type="match status" value="1"/>
</dbReference>
<keyword evidence="3 4" id="KW-0119">Carbohydrate metabolism</keyword>
<keyword evidence="8" id="KW-1185">Reference proteome</keyword>
<dbReference type="InterPro" id="IPR029052">
    <property type="entry name" value="Metallo-depent_PP-like"/>
</dbReference>
<dbReference type="EMBL" id="CYXV01000008">
    <property type="protein sequence ID" value="CUN00810.1"/>
    <property type="molecule type" value="Genomic_DNA"/>
</dbReference>
<comment type="catalytic activity">
    <reaction evidence="4">
        <text>beta-D-fructose 1,6-bisphosphate + H2O = beta-D-fructose 6-phosphate + phosphate</text>
        <dbReference type="Rhea" id="RHEA:11064"/>
        <dbReference type="ChEBI" id="CHEBI:15377"/>
        <dbReference type="ChEBI" id="CHEBI:32966"/>
        <dbReference type="ChEBI" id="CHEBI:43474"/>
        <dbReference type="ChEBI" id="CHEBI:57634"/>
        <dbReference type="EC" id="3.1.3.11"/>
    </reaction>
</comment>
<evidence type="ECO:0000313" key="7">
    <source>
        <dbReference type="EMBL" id="MTR80709.1"/>
    </source>
</evidence>
<evidence type="ECO:0000313" key="10">
    <source>
        <dbReference type="Proteomes" id="UP000446657"/>
    </source>
</evidence>
<dbReference type="Proteomes" id="UP000095495">
    <property type="component" value="Unassembled WGS sequence"/>
</dbReference>
<comment type="cofactor">
    <cofactor evidence="4">
        <name>Mn(2+)</name>
        <dbReference type="ChEBI" id="CHEBI:29035"/>
    </cofactor>
</comment>
<proteinExistence type="inferred from homology"/>
<gene>
    <name evidence="4 6" type="primary">fbp</name>
    <name evidence="6" type="ORF">ERS852420_02108</name>
    <name evidence="7" type="ORF">GMD30_03080</name>
    <name evidence="5" type="ORF">M72_09271</name>
</gene>
<name>A0A0M6WT36_9FIRM</name>
<evidence type="ECO:0000256" key="4">
    <source>
        <dbReference type="HAMAP-Rule" id="MF_01854"/>
    </source>
</evidence>
<sequence length="659" mass="76489">MEKQRLHYYEQLAELYPTIGKASTEIINLQSILYLPKGTEHFLSDIHGEFKAFSHVLRNGSGAVRKKIDDVFGHTLSTADKMSLATLIYYPQKKIELVRQTEDDIENWYKITLYRLIEVCKTVSSKYTRSKVRKALPEDYAYVIEELITEKQEVLNKEAYYEAIINTILELGQADNFIVALAELVQRLVIDHLHILGDVYDRGPSPDRIMDQLEQYHSFDIQWGNHDMVWMGAAAGQLACIASVIRTSIRYGNLDLIEDGYGINMVPLATFAMDAYRDDPCRQFVLKDSTDEERSKKETLMNRKMHKAIAIIKFKLEGQLIHKWPEYGMENRCLLHRINYENKTVEIDGKTYDMLDTSFPTIDPEHPYDLTPEEQEVMNRLRTSFIHCEKLQRHVRLLLKRGSMYKVYNGNLLYHGCVPLNPDGTFKKVNVYGREYSGKALYDVLESYVRKAFFSLDEKEREKGRDIMWYIWTAPDSPLYGRSKMATFERYFLADKSMHHESKNAYYHLFDKEETADNILKEFGLTGDFVHIINGHVPVERIAGENPVKCNGKLILIDGGFSKTYRRKTGIAGYTLTYNSYGLTLSAHEPFDWSNEAVRDELDIVSHQEAVEYRDKRILVGDTDVGKRMMIRIEELKKLIQAYQDGEIAERDASSAYKW</sequence>
<keyword evidence="2 4" id="KW-0464">Manganese</keyword>
<reference evidence="8" key="2">
    <citation type="submission" date="2015-05" db="EMBL/GenBank/DDBJ databases">
        <authorList>
            <consortium name="Pathogen Informatics"/>
        </authorList>
    </citation>
    <scope>NUCLEOTIDE SEQUENCE [LARGE SCALE GENOMIC DNA]</scope>
    <source>
        <strain evidence="6 9">2789STDY5608863</strain>
        <strain evidence="8">M72</strain>
    </source>
</reference>
<evidence type="ECO:0000313" key="9">
    <source>
        <dbReference type="Proteomes" id="UP000095495"/>
    </source>
</evidence>
<dbReference type="EMBL" id="CVRR01000033">
    <property type="protein sequence ID" value="CRL40369.1"/>
    <property type="molecule type" value="Genomic_DNA"/>
</dbReference>
<dbReference type="UniPathway" id="UPA00138"/>
<dbReference type="InterPro" id="IPR009164">
    <property type="entry name" value="FBPtase_class3"/>
</dbReference>
<dbReference type="Proteomes" id="UP000446657">
    <property type="component" value="Unassembled WGS sequence"/>
</dbReference>
<dbReference type="Gene3D" id="3.60.21.10">
    <property type="match status" value="1"/>
</dbReference>
<evidence type="ECO:0000256" key="3">
    <source>
        <dbReference type="ARBA" id="ARBA00023277"/>
    </source>
</evidence>